<dbReference type="InParanoid" id="F2UMS3"/>
<feature type="signal peptide" evidence="2">
    <location>
        <begin position="1"/>
        <end position="22"/>
    </location>
</feature>
<organism evidence="4">
    <name type="scientific">Salpingoeca rosetta (strain ATCC 50818 / BSB-021)</name>
    <dbReference type="NCBI Taxonomy" id="946362"/>
    <lineage>
        <taxon>Eukaryota</taxon>
        <taxon>Choanoflagellata</taxon>
        <taxon>Craspedida</taxon>
        <taxon>Salpingoecidae</taxon>
        <taxon>Salpingoeca</taxon>
    </lineage>
</organism>
<dbReference type="Proteomes" id="UP000007799">
    <property type="component" value="Unassembled WGS sequence"/>
</dbReference>
<accession>F2UMS3</accession>
<dbReference type="KEGG" id="sre:PTSG_09118"/>
<dbReference type="GeneID" id="16069916"/>
<dbReference type="RefSeq" id="XP_004989371.1">
    <property type="nucleotide sequence ID" value="XM_004989314.1"/>
</dbReference>
<gene>
    <name evidence="3" type="ORF">PTSG_09118</name>
</gene>
<evidence type="ECO:0000256" key="2">
    <source>
        <dbReference type="SAM" id="SignalP"/>
    </source>
</evidence>
<evidence type="ECO:0000313" key="4">
    <source>
        <dbReference type="Proteomes" id="UP000007799"/>
    </source>
</evidence>
<sequence>MRRFMACLLVAILCGIFDNNNNNNLFLCGVNAEANICSTYIKIDGCGSNTCPVYAAQFSVLNSDGQGVTYQPCPPSLPTGCEGSFPDCLIESNQGGKMTLSTNETLTIAVRAEGIVSKSTCSFSFSDLTSARRCQLNVGLTGGRTAFFTLDFQLDNIDHGEPCAESTTCESDTCKGGRCCHPYAASFGQLCTACDASGGCSQCTTGKCGSPYCCAPGTSSRCTRCGYNGQCTACASPYTLSNGYCYYPGTAYSSTTTTTTTPFSYGRNCAYNYQCPSGKCGYPYCCRPGVSSRCASCNYYGSCVACYSGYTLFDGNCYYTSTTTTQSPSVATAYARTCSYSSQCESYLCRGSYCCNSGVSSACESCNYLGQCSSCQSGYYVQNGNCIYQGSAYAGDSCVSDGVCQSGFCSNYRCCSGYVNGCTSCDVYGNCDRCASGLQLDDNGECSDIRSAYDGGYYCDNDEHCSSGICRESSCCNYEIDTLCTACDAYGQCTAFGDSPATNSKSSSSTTSYIIPIAASAGAAFFLFIVIIIATAVRRRRNTTSRVGVTHTVAAAPIAKTKEATVVQPGPDNTRRVFGLFWLPESDDENSDSDEDDV</sequence>
<dbReference type="OMA" id="DCTCVQA"/>
<dbReference type="OrthoDB" id="300641at2759"/>
<feature type="transmembrane region" description="Helical" evidence="1">
    <location>
        <begin position="513"/>
        <end position="537"/>
    </location>
</feature>
<dbReference type="AlphaFoldDB" id="F2UMS3"/>
<keyword evidence="2" id="KW-0732">Signal</keyword>
<name>F2UMS3_SALR5</name>
<keyword evidence="1" id="KW-0472">Membrane</keyword>
<keyword evidence="4" id="KW-1185">Reference proteome</keyword>
<evidence type="ECO:0000313" key="3">
    <source>
        <dbReference type="EMBL" id="EGD78422.1"/>
    </source>
</evidence>
<keyword evidence="1" id="KW-1133">Transmembrane helix</keyword>
<keyword evidence="1" id="KW-0812">Transmembrane</keyword>
<protein>
    <recommendedName>
        <fullName evidence="5">TNFR-Cys domain-containing protein</fullName>
    </recommendedName>
</protein>
<evidence type="ECO:0000256" key="1">
    <source>
        <dbReference type="SAM" id="Phobius"/>
    </source>
</evidence>
<proteinExistence type="predicted"/>
<dbReference type="EMBL" id="GL832983">
    <property type="protein sequence ID" value="EGD78422.1"/>
    <property type="molecule type" value="Genomic_DNA"/>
</dbReference>
<evidence type="ECO:0008006" key="5">
    <source>
        <dbReference type="Google" id="ProtNLM"/>
    </source>
</evidence>
<reference evidence="3" key="1">
    <citation type="submission" date="2009-08" db="EMBL/GenBank/DDBJ databases">
        <title>Annotation of Salpingoeca rosetta.</title>
        <authorList>
            <consortium name="The Broad Institute Genome Sequencing Platform"/>
            <person name="Russ C."/>
            <person name="Cuomo C."/>
            <person name="Burger G."/>
            <person name="Gray M.W."/>
            <person name="Holland P.W.H."/>
            <person name="King N."/>
            <person name="Lang F.B.F."/>
            <person name="Roger A.J."/>
            <person name="Ruiz-Trillo I."/>
            <person name="Young S.K."/>
            <person name="Zeng Q."/>
            <person name="Gargeya S."/>
            <person name="Alvarado L."/>
            <person name="Berlin A."/>
            <person name="Chapman S.B."/>
            <person name="Chen Z."/>
            <person name="Freedman E."/>
            <person name="Gellesch M."/>
            <person name="Goldberg J."/>
            <person name="Griggs A."/>
            <person name="Gujja S."/>
            <person name="Heilman E."/>
            <person name="Heiman D."/>
            <person name="Howarth C."/>
            <person name="Mehta T."/>
            <person name="Neiman D."/>
            <person name="Pearson M."/>
            <person name="Roberts A."/>
            <person name="Saif S."/>
            <person name="Shea T."/>
            <person name="Shenoy N."/>
            <person name="Sisk P."/>
            <person name="Stolte C."/>
            <person name="Sykes S."/>
            <person name="White J."/>
            <person name="Yandava C."/>
            <person name="Haas B."/>
            <person name="Nusbaum C."/>
            <person name="Birren B."/>
        </authorList>
    </citation>
    <scope>NUCLEOTIDE SEQUENCE [LARGE SCALE GENOMIC DNA]</scope>
    <source>
        <strain evidence="3">ATCC 50818</strain>
    </source>
</reference>
<feature type="chain" id="PRO_5003290817" description="TNFR-Cys domain-containing protein" evidence="2">
    <location>
        <begin position="23"/>
        <end position="598"/>
    </location>
</feature>